<feature type="domain" description="H15" evidence="5">
    <location>
        <begin position="38"/>
        <end position="107"/>
    </location>
</feature>
<evidence type="ECO:0000256" key="1">
    <source>
        <dbReference type="ARBA" id="ARBA00004123"/>
    </source>
</evidence>
<evidence type="ECO:0000256" key="2">
    <source>
        <dbReference type="ARBA" id="ARBA00023125"/>
    </source>
</evidence>
<evidence type="ECO:0000256" key="4">
    <source>
        <dbReference type="SAM" id="MobiDB-lite"/>
    </source>
</evidence>
<organism evidence="6 7">
    <name type="scientific">Kalanchoe fedtschenkoi</name>
    <name type="common">Lavender scallops</name>
    <name type="synonym">South American air plant</name>
    <dbReference type="NCBI Taxonomy" id="63787"/>
    <lineage>
        <taxon>Eukaryota</taxon>
        <taxon>Viridiplantae</taxon>
        <taxon>Streptophyta</taxon>
        <taxon>Embryophyta</taxon>
        <taxon>Tracheophyta</taxon>
        <taxon>Spermatophyta</taxon>
        <taxon>Magnoliopsida</taxon>
        <taxon>eudicotyledons</taxon>
        <taxon>Gunneridae</taxon>
        <taxon>Pentapetalae</taxon>
        <taxon>Saxifragales</taxon>
        <taxon>Crassulaceae</taxon>
        <taxon>Kalanchoe</taxon>
    </lineage>
</organism>
<feature type="compositionally biased region" description="Basic residues" evidence="4">
    <location>
        <begin position="220"/>
        <end position="229"/>
    </location>
</feature>
<evidence type="ECO:0000256" key="3">
    <source>
        <dbReference type="ARBA" id="ARBA00023242"/>
    </source>
</evidence>
<dbReference type="GO" id="GO:0000786">
    <property type="term" value="C:nucleosome"/>
    <property type="evidence" value="ECO:0007669"/>
    <property type="project" value="InterPro"/>
</dbReference>
<dbReference type="GO" id="GO:0031492">
    <property type="term" value="F:nucleosomal DNA binding"/>
    <property type="evidence" value="ECO:0007669"/>
    <property type="project" value="TreeGrafter"/>
</dbReference>
<dbReference type="InterPro" id="IPR036388">
    <property type="entry name" value="WH-like_DNA-bd_sf"/>
</dbReference>
<evidence type="ECO:0000313" key="7">
    <source>
        <dbReference type="Proteomes" id="UP000594263"/>
    </source>
</evidence>
<feature type="region of interest" description="Disordered" evidence="4">
    <location>
        <begin position="104"/>
        <end position="236"/>
    </location>
</feature>
<dbReference type="PANTHER" id="PTHR11467">
    <property type="entry name" value="HISTONE H1"/>
    <property type="match status" value="1"/>
</dbReference>
<dbReference type="InterPro" id="IPR017956">
    <property type="entry name" value="AT_hook_DNA-bd_motif"/>
</dbReference>
<evidence type="ECO:0000313" key="6">
    <source>
        <dbReference type="EnsemblPlants" id="Kaladp0087s0054.1.v1.1"/>
    </source>
</evidence>
<keyword evidence="2" id="KW-0238">DNA-binding</keyword>
<dbReference type="SMART" id="SM00526">
    <property type="entry name" value="H15"/>
    <property type="match status" value="1"/>
</dbReference>
<sequence>MDHYGGFNPFSTPATASAHDLPQMGGVLQSQNPISVHPLPLYPEMIKAAIGALNEPNGSSKHAISKYIERAYPNLPPTHSDDLAACLLALKNSGELLQIKHSFKLSGSAPPPPAVPAPAPTPPSAASGGGSSLRKRGRPRKLKPTTEPNFEPNVEPVTEANGALVEPAALPEKRADHPDKVRLGAEEGGNGVVDSGEKRGRGRPRRIIKKSVLRGPLGYPKRRPGRPPKSRSVADVFGGPVKNLALAIAGAKRRGRPKSLHSQAGGRAAKAPKKAGSRVLGPAEPQWMVDYAHVRAKFEYIQSKMRDAIGVVKSHFMNQIEGNEHLGAALQELDQISTMNFMAVSLADPATAPEATAEPQF</sequence>
<proteinExistence type="predicted"/>
<accession>A0A7N0UUG5</accession>
<feature type="compositionally biased region" description="Basic and acidic residues" evidence="4">
    <location>
        <begin position="171"/>
        <end position="185"/>
    </location>
</feature>
<dbReference type="SUPFAM" id="SSF46785">
    <property type="entry name" value="Winged helix' DNA-binding domain"/>
    <property type="match status" value="1"/>
</dbReference>
<dbReference type="OMA" id="ITMMAVE"/>
<feature type="compositionally biased region" description="Basic residues" evidence="4">
    <location>
        <begin position="200"/>
        <end position="212"/>
    </location>
</feature>
<dbReference type="CDD" id="cd00073">
    <property type="entry name" value="H15"/>
    <property type="match status" value="1"/>
</dbReference>
<dbReference type="EnsemblPlants" id="Kaladp0087s0054.1.v1.1">
    <property type="protein sequence ID" value="Kaladp0087s0054.1.v1.1"/>
    <property type="gene ID" value="Kaladp0087s0054.v1.1"/>
</dbReference>
<dbReference type="GO" id="GO:0030261">
    <property type="term" value="P:chromosome condensation"/>
    <property type="evidence" value="ECO:0007669"/>
    <property type="project" value="TreeGrafter"/>
</dbReference>
<comment type="subcellular location">
    <subcellularLocation>
        <location evidence="1">Nucleus</location>
    </subcellularLocation>
</comment>
<protein>
    <recommendedName>
        <fullName evidence="5">H15 domain-containing protein</fullName>
    </recommendedName>
</protein>
<evidence type="ECO:0000259" key="5">
    <source>
        <dbReference type="PROSITE" id="PS51504"/>
    </source>
</evidence>
<dbReference type="Pfam" id="PF00538">
    <property type="entry name" value="Linker_histone"/>
    <property type="match status" value="1"/>
</dbReference>
<dbReference type="Proteomes" id="UP000594263">
    <property type="component" value="Unplaced"/>
</dbReference>
<dbReference type="InterPro" id="IPR036390">
    <property type="entry name" value="WH_DNA-bd_sf"/>
</dbReference>
<keyword evidence="3" id="KW-0539">Nucleus</keyword>
<dbReference type="PRINTS" id="PR00929">
    <property type="entry name" value="ATHOOK"/>
</dbReference>
<name>A0A7N0UUG5_KALFE</name>
<feature type="compositionally biased region" description="Pro residues" evidence="4">
    <location>
        <begin position="109"/>
        <end position="123"/>
    </location>
</feature>
<dbReference type="InterPro" id="IPR005818">
    <property type="entry name" value="Histone_H1/H5_H15"/>
</dbReference>
<dbReference type="GO" id="GO:0006334">
    <property type="term" value="P:nucleosome assembly"/>
    <property type="evidence" value="ECO:0007669"/>
    <property type="project" value="InterPro"/>
</dbReference>
<dbReference type="GO" id="GO:0005730">
    <property type="term" value="C:nucleolus"/>
    <property type="evidence" value="ECO:0007669"/>
    <property type="project" value="TreeGrafter"/>
</dbReference>
<dbReference type="GO" id="GO:0003690">
    <property type="term" value="F:double-stranded DNA binding"/>
    <property type="evidence" value="ECO:0007669"/>
    <property type="project" value="TreeGrafter"/>
</dbReference>
<keyword evidence="7" id="KW-1185">Reference proteome</keyword>
<dbReference type="Gramene" id="Kaladp0087s0054.1.v1.1">
    <property type="protein sequence ID" value="Kaladp0087s0054.1.v1.1"/>
    <property type="gene ID" value="Kaladp0087s0054.v1.1"/>
</dbReference>
<dbReference type="Gene3D" id="1.10.10.10">
    <property type="entry name" value="Winged helix-like DNA-binding domain superfamily/Winged helix DNA-binding domain"/>
    <property type="match status" value="1"/>
</dbReference>
<dbReference type="PANTHER" id="PTHR11467:SF29">
    <property type="entry name" value="OS03G0711600 PROTEIN"/>
    <property type="match status" value="1"/>
</dbReference>
<dbReference type="GO" id="GO:0045910">
    <property type="term" value="P:negative regulation of DNA recombination"/>
    <property type="evidence" value="ECO:0007669"/>
    <property type="project" value="TreeGrafter"/>
</dbReference>
<dbReference type="SMART" id="SM00384">
    <property type="entry name" value="AT_hook"/>
    <property type="match status" value="4"/>
</dbReference>
<feature type="compositionally biased region" description="Basic residues" evidence="4">
    <location>
        <begin position="133"/>
        <end position="143"/>
    </location>
</feature>
<feature type="region of interest" description="Disordered" evidence="4">
    <location>
        <begin position="251"/>
        <end position="279"/>
    </location>
</feature>
<reference evidence="6" key="1">
    <citation type="submission" date="2021-01" db="UniProtKB">
        <authorList>
            <consortium name="EnsemblPlants"/>
        </authorList>
    </citation>
    <scope>IDENTIFICATION</scope>
</reference>
<dbReference type="PROSITE" id="PS51504">
    <property type="entry name" value="H15"/>
    <property type="match status" value="1"/>
</dbReference>
<dbReference type="AlphaFoldDB" id="A0A7N0UUG5"/>